<feature type="compositionally biased region" description="Basic and acidic residues" evidence="5">
    <location>
        <begin position="21"/>
        <end position="36"/>
    </location>
</feature>
<dbReference type="InterPro" id="IPR036388">
    <property type="entry name" value="WH-like_DNA-bd_sf"/>
</dbReference>
<keyword evidence="3" id="KW-0539">Nucleus</keyword>
<gene>
    <name evidence="8" type="ORF">D0Z07_4384</name>
</gene>
<feature type="compositionally biased region" description="Basic and acidic residues" evidence="5">
    <location>
        <begin position="297"/>
        <end position="349"/>
    </location>
</feature>
<accession>A0A9P6VJZ1</accession>
<dbReference type="SUPFAM" id="SSF46785">
    <property type="entry name" value="Winged helix' DNA-binding domain"/>
    <property type="match status" value="1"/>
</dbReference>
<evidence type="ECO:0000256" key="2">
    <source>
        <dbReference type="ARBA" id="ARBA00022884"/>
    </source>
</evidence>
<dbReference type="PANTHER" id="PTHR22792">
    <property type="entry name" value="LUPUS LA PROTEIN-RELATED"/>
    <property type="match status" value="1"/>
</dbReference>
<feature type="compositionally biased region" description="Polar residues" evidence="5">
    <location>
        <begin position="1"/>
        <end position="20"/>
    </location>
</feature>
<evidence type="ECO:0000259" key="6">
    <source>
        <dbReference type="PROSITE" id="PS50102"/>
    </source>
</evidence>
<dbReference type="InterPro" id="IPR045180">
    <property type="entry name" value="La_dom_prot"/>
</dbReference>
<dbReference type="Proteomes" id="UP000785200">
    <property type="component" value="Unassembled WGS sequence"/>
</dbReference>
<dbReference type="SUPFAM" id="SSF54928">
    <property type="entry name" value="RNA-binding domain, RBD"/>
    <property type="match status" value="1"/>
</dbReference>
<dbReference type="InterPro" id="IPR006630">
    <property type="entry name" value="La_HTH"/>
</dbReference>
<dbReference type="SMART" id="SM00360">
    <property type="entry name" value="RRM"/>
    <property type="match status" value="1"/>
</dbReference>
<dbReference type="Pfam" id="PF00076">
    <property type="entry name" value="RRM_1"/>
    <property type="match status" value="1"/>
</dbReference>
<dbReference type="PANTHER" id="PTHR22792:SF140">
    <property type="entry name" value="ACHILLES, ISOFORM A"/>
    <property type="match status" value="1"/>
</dbReference>
<dbReference type="GO" id="GO:0006396">
    <property type="term" value="P:RNA processing"/>
    <property type="evidence" value="ECO:0007669"/>
    <property type="project" value="InterPro"/>
</dbReference>
<proteinExistence type="predicted"/>
<dbReference type="PROSITE" id="PS50102">
    <property type="entry name" value="RRM"/>
    <property type="match status" value="1"/>
</dbReference>
<feature type="compositionally biased region" description="Basic and acidic residues" evidence="5">
    <location>
        <begin position="256"/>
        <end position="281"/>
    </location>
</feature>
<feature type="region of interest" description="Disordered" evidence="5">
    <location>
        <begin position="1"/>
        <end position="88"/>
    </location>
</feature>
<dbReference type="CDD" id="cd12291">
    <property type="entry name" value="RRM1_La"/>
    <property type="match status" value="1"/>
</dbReference>
<dbReference type="InterPro" id="IPR002344">
    <property type="entry name" value="Lupus_La"/>
</dbReference>
<dbReference type="AlphaFoldDB" id="A0A9P6VJZ1"/>
<dbReference type="Gene3D" id="1.10.10.10">
    <property type="entry name" value="Winged helix-like DNA-binding domain superfamily/Winged helix DNA-binding domain"/>
    <property type="match status" value="1"/>
</dbReference>
<dbReference type="PRINTS" id="PR00302">
    <property type="entry name" value="LUPUSLA"/>
</dbReference>
<evidence type="ECO:0000256" key="1">
    <source>
        <dbReference type="ARBA" id="ARBA00004123"/>
    </source>
</evidence>
<dbReference type="EMBL" id="VNKQ01000008">
    <property type="protein sequence ID" value="KAG0649337.1"/>
    <property type="molecule type" value="Genomic_DNA"/>
</dbReference>
<evidence type="ECO:0000313" key="9">
    <source>
        <dbReference type="Proteomes" id="UP000785200"/>
    </source>
</evidence>
<dbReference type="InterPro" id="IPR000504">
    <property type="entry name" value="RRM_dom"/>
</dbReference>
<sequence>MSTTVENAQPEQPITSSTPDETMKVEEEAPEIKVEDAGVMASSQESEKKTYTPKKNGYRTYENGVLKTTRQEDHTNKRNNSKYDPSILPETDDAAEIRKQVEFYFSDSNLPSDNFLWDATKGTSNMPVKVEIICKFGRMKRFKSMTVVVAALRESKFLEVSGPEGHEEVKRKYAYDPDVKRPASEARSIYAKGFGDEEPSSQFDIEAFFAPYGPINAVRLRRTDEKLFKGSVFVEFQDVETAEKFLALDPKPKWKGEHVLDVKAKKQYNDEKIEDIKEGKIKPGPTYTPKFQGRGRGRGDRGGYRGRNDRDRGGRRDRGDRDPDDWKKRREDDRANGFKDDRNRRDSKGGRGRGRGRHDRGPRDNDRNREAEDREKNGDDSEKKSESKSEATAEEPQVDSKKRAREDDGEAGAEAKKVDSKPEAVAESPKVENDKKRLRADDGEGGSTTKKVDSESS</sequence>
<dbReference type="SMART" id="SM00715">
    <property type="entry name" value="LA"/>
    <property type="match status" value="1"/>
</dbReference>
<comment type="subcellular location">
    <subcellularLocation>
        <location evidence="1">Nucleus</location>
    </subcellularLocation>
</comment>
<dbReference type="GO" id="GO:1990904">
    <property type="term" value="C:ribonucleoprotein complex"/>
    <property type="evidence" value="ECO:0007669"/>
    <property type="project" value="InterPro"/>
</dbReference>
<feature type="domain" description="HTH La-type RNA-binding" evidence="7">
    <location>
        <begin position="87"/>
        <end position="177"/>
    </location>
</feature>
<keyword evidence="2 4" id="KW-0694">RNA-binding</keyword>
<dbReference type="PROSITE" id="PS50961">
    <property type="entry name" value="HTH_LA"/>
    <property type="match status" value="1"/>
</dbReference>
<dbReference type="InterPro" id="IPR036390">
    <property type="entry name" value="WH_DNA-bd_sf"/>
</dbReference>
<evidence type="ECO:0000256" key="5">
    <source>
        <dbReference type="SAM" id="MobiDB-lite"/>
    </source>
</evidence>
<feature type="region of interest" description="Disordered" evidence="5">
    <location>
        <begin position="256"/>
        <end position="457"/>
    </location>
</feature>
<feature type="compositionally biased region" description="Basic and acidic residues" evidence="5">
    <location>
        <begin position="359"/>
        <end position="391"/>
    </location>
</feature>
<evidence type="ECO:0000256" key="4">
    <source>
        <dbReference type="PROSITE-ProRule" id="PRU00332"/>
    </source>
</evidence>
<dbReference type="GO" id="GO:0003729">
    <property type="term" value="F:mRNA binding"/>
    <property type="evidence" value="ECO:0007669"/>
    <property type="project" value="TreeGrafter"/>
</dbReference>
<dbReference type="InterPro" id="IPR035979">
    <property type="entry name" value="RBD_domain_sf"/>
</dbReference>
<dbReference type="OrthoDB" id="439993at2759"/>
<protein>
    <submittedName>
        <fullName evidence="8">Autoantigen</fullName>
    </submittedName>
</protein>
<dbReference type="Pfam" id="PF05383">
    <property type="entry name" value="La"/>
    <property type="match status" value="1"/>
</dbReference>
<reference evidence="8" key="1">
    <citation type="submission" date="2019-07" db="EMBL/GenBank/DDBJ databases">
        <title>Hyphodiscus hymeniophilus genome sequencing and assembly.</title>
        <authorList>
            <person name="Kramer G."/>
            <person name="Nodwell J."/>
        </authorList>
    </citation>
    <scope>NUCLEOTIDE SEQUENCE</scope>
    <source>
        <strain evidence="8">ATCC 34498</strain>
    </source>
</reference>
<dbReference type="InterPro" id="IPR012677">
    <property type="entry name" value="Nucleotide-bd_a/b_plait_sf"/>
</dbReference>
<comment type="caution">
    <text evidence="8">The sequence shown here is derived from an EMBL/GenBank/DDBJ whole genome shotgun (WGS) entry which is preliminary data.</text>
</comment>
<name>A0A9P6VJZ1_9HELO</name>
<evidence type="ECO:0000256" key="3">
    <source>
        <dbReference type="ARBA" id="ARBA00023242"/>
    </source>
</evidence>
<dbReference type="Gene3D" id="3.30.70.330">
    <property type="match status" value="1"/>
</dbReference>
<feature type="domain" description="RRM" evidence="6">
    <location>
        <begin position="187"/>
        <end position="267"/>
    </location>
</feature>
<keyword evidence="9" id="KW-1185">Reference proteome</keyword>
<organism evidence="8 9">
    <name type="scientific">Hyphodiscus hymeniophilus</name>
    <dbReference type="NCBI Taxonomy" id="353542"/>
    <lineage>
        <taxon>Eukaryota</taxon>
        <taxon>Fungi</taxon>
        <taxon>Dikarya</taxon>
        <taxon>Ascomycota</taxon>
        <taxon>Pezizomycotina</taxon>
        <taxon>Leotiomycetes</taxon>
        <taxon>Helotiales</taxon>
        <taxon>Hyphodiscaceae</taxon>
        <taxon>Hyphodiscus</taxon>
    </lineage>
</organism>
<evidence type="ECO:0000313" key="8">
    <source>
        <dbReference type="EMBL" id="KAG0649337.1"/>
    </source>
</evidence>
<dbReference type="GO" id="GO:0005634">
    <property type="term" value="C:nucleus"/>
    <property type="evidence" value="ECO:0007669"/>
    <property type="project" value="UniProtKB-SubCell"/>
</dbReference>
<evidence type="ECO:0000259" key="7">
    <source>
        <dbReference type="PROSITE" id="PS50961"/>
    </source>
</evidence>
<feature type="compositionally biased region" description="Basic and acidic residues" evidence="5">
    <location>
        <begin position="413"/>
        <end position="442"/>
    </location>
</feature>